<dbReference type="InterPro" id="IPR036583">
    <property type="entry name" value="23S_rRNA_IVS_sf"/>
</dbReference>
<dbReference type="InterPro" id="IPR012657">
    <property type="entry name" value="23S_rRNA-intervening_sequence"/>
</dbReference>
<sequence length="133" mass="15592">MPFKFEKLEVWQLAMDLSNKVYDLIRNMPKTEEFNLSSQIRRAVTSISLNIAEGSTGQSDSEQVRFLRYAHRSLMEVVGCLILMKERNYLAIEKYDELYSDAEKLSAKLFAMKNYLQKNYNVNEEGEDFNLED</sequence>
<dbReference type="CDD" id="cd16377">
    <property type="entry name" value="23S_rRNA_IVP_like"/>
    <property type="match status" value="1"/>
</dbReference>
<dbReference type="NCBIfam" id="TIGR02436">
    <property type="entry name" value="four helix bundle protein"/>
    <property type="match status" value="1"/>
</dbReference>
<organism evidence="1 2">
    <name type="scientific">Gracilimonas halophila</name>
    <dbReference type="NCBI Taxonomy" id="1834464"/>
    <lineage>
        <taxon>Bacteria</taxon>
        <taxon>Pseudomonadati</taxon>
        <taxon>Balneolota</taxon>
        <taxon>Balneolia</taxon>
        <taxon>Balneolales</taxon>
        <taxon>Balneolaceae</taxon>
        <taxon>Gracilimonas</taxon>
    </lineage>
</organism>
<dbReference type="PANTHER" id="PTHR38471:SF2">
    <property type="entry name" value="FOUR HELIX BUNDLE PROTEIN"/>
    <property type="match status" value="1"/>
</dbReference>
<accession>A0ABW5JIF6</accession>
<dbReference type="SUPFAM" id="SSF158446">
    <property type="entry name" value="IVS-encoded protein-like"/>
    <property type="match status" value="1"/>
</dbReference>
<proteinExistence type="predicted"/>
<dbReference type="RefSeq" id="WP_390299684.1">
    <property type="nucleotide sequence ID" value="NZ_JBHULI010000022.1"/>
</dbReference>
<dbReference type="Pfam" id="PF05635">
    <property type="entry name" value="23S_rRNA_IVP"/>
    <property type="match status" value="1"/>
</dbReference>
<dbReference type="EMBL" id="JBHULI010000022">
    <property type="protein sequence ID" value="MFD2531866.1"/>
    <property type="molecule type" value="Genomic_DNA"/>
</dbReference>
<evidence type="ECO:0000313" key="2">
    <source>
        <dbReference type="Proteomes" id="UP001597460"/>
    </source>
</evidence>
<dbReference type="Proteomes" id="UP001597460">
    <property type="component" value="Unassembled WGS sequence"/>
</dbReference>
<evidence type="ECO:0000313" key="1">
    <source>
        <dbReference type="EMBL" id="MFD2531866.1"/>
    </source>
</evidence>
<comment type="caution">
    <text evidence="1">The sequence shown here is derived from an EMBL/GenBank/DDBJ whole genome shotgun (WGS) entry which is preliminary data.</text>
</comment>
<keyword evidence="2" id="KW-1185">Reference proteome</keyword>
<dbReference type="Gene3D" id="1.20.1440.60">
    <property type="entry name" value="23S rRNA-intervening sequence"/>
    <property type="match status" value="1"/>
</dbReference>
<reference evidence="2" key="1">
    <citation type="journal article" date="2019" name="Int. J. Syst. Evol. Microbiol.">
        <title>The Global Catalogue of Microorganisms (GCM) 10K type strain sequencing project: providing services to taxonomists for standard genome sequencing and annotation.</title>
        <authorList>
            <consortium name="The Broad Institute Genomics Platform"/>
            <consortium name="The Broad Institute Genome Sequencing Center for Infectious Disease"/>
            <person name="Wu L."/>
            <person name="Ma J."/>
        </authorList>
    </citation>
    <scope>NUCLEOTIDE SEQUENCE [LARGE SCALE GENOMIC DNA]</scope>
    <source>
        <strain evidence="2">KCTC 52042</strain>
    </source>
</reference>
<gene>
    <name evidence="1" type="ORF">ACFSVN_05370</name>
</gene>
<protein>
    <submittedName>
        <fullName evidence="1">Four helix bundle protein</fullName>
    </submittedName>
</protein>
<dbReference type="PANTHER" id="PTHR38471">
    <property type="entry name" value="FOUR HELIX BUNDLE PROTEIN"/>
    <property type="match status" value="1"/>
</dbReference>
<name>A0ABW5JIF6_9BACT</name>